<evidence type="ECO:0000256" key="3">
    <source>
        <dbReference type="ARBA" id="ARBA00022692"/>
    </source>
</evidence>
<feature type="compositionally biased region" description="Basic and acidic residues" evidence="6">
    <location>
        <begin position="96"/>
        <end position="114"/>
    </location>
</feature>
<comment type="subcellular location">
    <subcellularLocation>
        <location evidence="1">Membrane</location>
        <topology evidence="1">Multi-pass membrane protein</topology>
    </subcellularLocation>
</comment>
<accession>A0ABR2JGZ9</accession>
<feature type="transmembrane region" description="Helical" evidence="7">
    <location>
        <begin position="424"/>
        <end position="444"/>
    </location>
</feature>
<feature type="transmembrane region" description="Helical" evidence="7">
    <location>
        <begin position="144"/>
        <end position="162"/>
    </location>
</feature>
<dbReference type="InterPro" id="IPR020846">
    <property type="entry name" value="MFS_dom"/>
</dbReference>
<reference evidence="9 10" key="1">
    <citation type="journal article" date="2024" name="IMA Fungus">
        <title>Apiospora arundinis, a panoply of carbohydrate-active enzymes and secondary metabolites.</title>
        <authorList>
            <person name="Sorensen T."/>
            <person name="Petersen C."/>
            <person name="Muurmann A.T."/>
            <person name="Christiansen J.V."/>
            <person name="Brundto M.L."/>
            <person name="Overgaard C.K."/>
            <person name="Boysen A.T."/>
            <person name="Wollenberg R.D."/>
            <person name="Larsen T.O."/>
            <person name="Sorensen J.L."/>
            <person name="Nielsen K.L."/>
            <person name="Sondergaard T.E."/>
        </authorList>
    </citation>
    <scope>NUCLEOTIDE SEQUENCE [LARGE SCALE GENOMIC DNA]</scope>
    <source>
        <strain evidence="9 10">AAU 773</strain>
    </source>
</reference>
<evidence type="ECO:0000259" key="8">
    <source>
        <dbReference type="PROSITE" id="PS50850"/>
    </source>
</evidence>
<evidence type="ECO:0000256" key="2">
    <source>
        <dbReference type="ARBA" id="ARBA00022448"/>
    </source>
</evidence>
<gene>
    <name evidence="9" type="ORF">PGQ11_002053</name>
</gene>
<feature type="transmembrane region" description="Helical" evidence="7">
    <location>
        <begin position="349"/>
        <end position="372"/>
    </location>
</feature>
<dbReference type="InterPro" id="IPR036259">
    <property type="entry name" value="MFS_trans_sf"/>
</dbReference>
<feature type="transmembrane region" description="Helical" evidence="7">
    <location>
        <begin position="272"/>
        <end position="295"/>
    </location>
</feature>
<proteinExistence type="predicted"/>
<dbReference type="PANTHER" id="PTHR23501">
    <property type="entry name" value="MAJOR FACILITATOR SUPERFAMILY"/>
    <property type="match status" value="1"/>
</dbReference>
<dbReference type="Proteomes" id="UP001390339">
    <property type="component" value="Unassembled WGS sequence"/>
</dbReference>
<evidence type="ECO:0000313" key="10">
    <source>
        <dbReference type="Proteomes" id="UP001390339"/>
    </source>
</evidence>
<keyword evidence="10" id="KW-1185">Reference proteome</keyword>
<dbReference type="Pfam" id="PF06609">
    <property type="entry name" value="TRI12"/>
    <property type="match status" value="1"/>
</dbReference>
<name>A0ABR2JGZ9_9PEZI</name>
<feature type="compositionally biased region" description="Polar residues" evidence="6">
    <location>
        <begin position="117"/>
        <end position="126"/>
    </location>
</feature>
<keyword evidence="2" id="KW-0813">Transport</keyword>
<sequence>MGWLWLQLPDPNLWDLPLSSPLGSWPTSVDELGSLLCEKRVYRSSAAHPRLPVPVLLCRSLPSPLSSIQTLLPLSNLDFTTMASPAGVVSSEPYDMEKRAAENKTPAHEVHEGADGTSESDGNSTHAQGVKRVEAITSVWSKKALWSTFVLLWLVSFVAAMLGSVEGALSPYITSSFDQHGLVAVISIAARNIGGVVPLSLGKLIDIRGRMEGFIGSLLLIIVGMIMKALCQNVATYAAAQVFYWVGNVALGFIIQVFVADITSLRNRMIIFTINSTPSICTTFAGPVIAELFYYKANFRWAFVAFLIILLVFSAPVIGVLWYHERKAKKLGVIRPKSGRSRLQSVKHYIIEFDVLGAILITAGFTLITLPFSLVSSASHSWESASIIVMIVMGVVSLVAFAVWEKYFAPVQFFPYELLMDRTVLGASMSYFIIFLSTFVWDAYYGSYLQVVSGLDIKVANYVLNAYSLTSYFTGPFIALFIRYNGHVKWPAMVGVPIYILGTALIAHFRVPGADVGYLTMCQILVGFSTGIITNMSQLALMASVNHENVAVALAIYGLFGAVGSSIGYAIAGGIWTNILPFKLAEFLPDSAKDQAASIYGSIELQMAEPIGTPIRDAVIEAYGYVMRLMVIVGASLIPLLIIAVLIWKSINVKTLEPDEKRKKGNVF</sequence>
<evidence type="ECO:0000256" key="5">
    <source>
        <dbReference type="ARBA" id="ARBA00023136"/>
    </source>
</evidence>
<feature type="transmembrane region" description="Helical" evidence="7">
    <location>
        <begin position="242"/>
        <end position="260"/>
    </location>
</feature>
<evidence type="ECO:0000256" key="6">
    <source>
        <dbReference type="SAM" id="MobiDB-lite"/>
    </source>
</evidence>
<evidence type="ECO:0000256" key="7">
    <source>
        <dbReference type="SAM" id="Phobius"/>
    </source>
</evidence>
<feature type="region of interest" description="Disordered" evidence="6">
    <location>
        <begin position="96"/>
        <end position="126"/>
    </location>
</feature>
<evidence type="ECO:0000256" key="4">
    <source>
        <dbReference type="ARBA" id="ARBA00022989"/>
    </source>
</evidence>
<organism evidence="9 10">
    <name type="scientific">Apiospora arundinis</name>
    <dbReference type="NCBI Taxonomy" id="335852"/>
    <lineage>
        <taxon>Eukaryota</taxon>
        <taxon>Fungi</taxon>
        <taxon>Dikarya</taxon>
        <taxon>Ascomycota</taxon>
        <taxon>Pezizomycotina</taxon>
        <taxon>Sordariomycetes</taxon>
        <taxon>Xylariomycetidae</taxon>
        <taxon>Amphisphaeriales</taxon>
        <taxon>Apiosporaceae</taxon>
        <taxon>Apiospora</taxon>
    </lineage>
</organism>
<dbReference type="SUPFAM" id="SSF103473">
    <property type="entry name" value="MFS general substrate transporter"/>
    <property type="match status" value="1"/>
</dbReference>
<protein>
    <recommendedName>
        <fullName evidence="8">Major facilitator superfamily (MFS) profile domain-containing protein</fullName>
    </recommendedName>
</protein>
<dbReference type="PANTHER" id="PTHR23501:SF107">
    <property type="entry name" value="TRANSPORTER, PUTATIVE (AFU_ORTHOLOGUE AFUA_7G04730)-RELATED"/>
    <property type="match status" value="1"/>
</dbReference>
<feature type="transmembrane region" description="Helical" evidence="7">
    <location>
        <begin position="384"/>
        <end position="404"/>
    </location>
</feature>
<feature type="domain" description="Major facilitator superfamily (MFS) profile" evidence="8">
    <location>
        <begin position="148"/>
        <end position="651"/>
    </location>
</feature>
<evidence type="ECO:0000313" key="9">
    <source>
        <dbReference type="EMBL" id="KAK8877107.1"/>
    </source>
</evidence>
<dbReference type="Gene3D" id="1.20.1250.20">
    <property type="entry name" value="MFS general substrate transporter like domains"/>
    <property type="match status" value="2"/>
</dbReference>
<keyword evidence="4 7" id="KW-1133">Transmembrane helix</keyword>
<dbReference type="InterPro" id="IPR010573">
    <property type="entry name" value="MFS_Str1/Tri12-like"/>
</dbReference>
<feature type="transmembrane region" description="Helical" evidence="7">
    <location>
        <begin position="182"/>
        <end position="201"/>
    </location>
</feature>
<feature type="transmembrane region" description="Helical" evidence="7">
    <location>
        <begin position="517"/>
        <end position="537"/>
    </location>
</feature>
<feature type="transmembrane region" description="Helical" evidence="7">
    <location>
        <begin position="549"/>
        <end position="572"/>
    </location>
</feature>
<evidence type="ECO:0000256" key="1">
    <source>
        <dbReference type="ARBA" id="ARBA00004141"/>
    </source>
</evidence>
<dbReference type="EMBL" id="JAPCWZ010000002">
    <property type="protein sequence ID" value="KAK8877107.1"/>
    <property type="molecule type" value="Genomic_DNA"/>
</dbReference>
<feature type="transmembrane region" description="Helical" evidence="7">
    <location>
        <begin position="625"/>
        <end position="648"/>
    </location>
</feature>
<feature type="transmembrane region" description="Helical" evidence="7">
    <location>
        <begin position="301"/>
        <end position="323"/>
    </location>
</feature>
<feature type="transmembrane region" description="Helical" evidence="7">
    <location>
        <begin position="494"/>
        <end position="511"/>
    </location>
</feature>
<keyword evidence="5 7" id="KW-0472">Membrane</keyword>
<feature type="transmembrane region" description="Helical" evidence="7">
    <location>
        <begin position="213"/>
        <end position="230"/>
    </location>
</feature>
<feature type="transmembrane region" description="Helical" evidence="7">
    <location>
        <begin position="464"/>
        <end position="482"/>
    </location>
</feature>
<comment type="caution">
    <text evidence="9">The sequence shown here is derived from an EMBL/GenBank/DDBJ whole genome shotgun (WGS) entry which is preliminary data.</text>
</comment>
<dbReference type="PROSITE" id="PS50850">
    <property type="entry name" value="MFS"/>
    <property type="match status" value="1"/>
</dbReference>
<keyword evidence="3 7" id="KW-0812">Transmembrane</keyword>